<dbReference type="PANTHER" id="PTHR43283:SF11">
    <property type="entry name" value="BETA-LACTAMASE-RELATED DOMAIN-CONTAINING PROTEIN"/>
    <property type="match status" value="1"/>
</dbReference>
<evidence type="ECO:0000313" key="5">
    <source>
        <dbReference type="EMBL" id="RCG27177.1"/>
    </source>
</evidence>
<dbReference type="Gene3D" id="3.40.710.10">
    <property type="entry name" value="DD-peptidase/beta-lactamase superfamily"/>
    <property type="match status" value="1"/>
</dbReference>
<evidence type="ECO:0000256" key="2">
    <source>
        <dbReference type="SAM" id="MobiDB-lite"/>
    </source>
</evidence>
<feature type="region of interest" description="Disordered" evidence="2">
    <location>
        <begin position="634"/>
        <end position="656"/>
    </location>
</feature>
<feature type="signal peptide" evidence="3">
    <location>
        <begin position="1"/>
        <end position="31"/>
    </location>
</feature>
<dbReference type="InterPro" id="IPR012338">
    <property type="entry name" value="Beta-lactam/transpept-like"/>
</dbReference>
<feature type="domain" description="Beta-lactamase-related" evidence="4">
    <location>
        <begin position="134"/>
        <end position="473"/>
    </location>
</feature>
<dbReference type="PANTHER" id="PTHR43283">
    <property type="entry name" value="BETA-LACTAMASE-RELATED"/>
    <property type="match status" value="1"/>
</dbReference>
<dbReference type="GO" id="GO:0016787">
    <property type="term" value="F:hydrolase activity"/>
    <property type="evidence" value="ECO:0007669"/>
    <property type="project" value="UniProtKB-KW"/>
</dbReference>
<accession>A0A367FBV5</accession>
<feature type="region of interest" description="Disordered" evidence="2">
    <location>
        <begin position="56"/>
        <end position="99"/>
    </location>
</feature>
<evidence type="ECO:0000259" key="4">
    <source>
        <dbReference type="Pfam" id="PF00144"/>
    </source>
</evidence>
<dbReference type="InterPro" id="IPR001466">
    <property type="entry name" value="Beta-lactam-related"/>
</dbReference>
<reference evidence="5 6" key="1">
    <citation type="submission" date="2018-06" db="EMBL/GenBank/DDBJ databases">
        <title>Streptomyces reniochalinae sp. nov. and Streptomyces diacarnus sp. nov. from marine sponges.</title>
        <authorList>
            <person name="Li L."/>
        </authorList>
    </citation>
    <scope>NUCLEOTIDE SEQUENCE [LARGE SCALE GENOMIC DNA]</scope>
    <source>
        <strain evidence="5 6">LHW51701</strain>
    </source>
</reference>
<comment type="caution">
    <text evidence="5">The sequence shown here is derived from an EMBL/GenBank/DDBJ whole genome shotgun (WGS) entry which is preliminary data.</text>
</comment>
<dbReference type="SUPFAM" id="SSF56601">
    <property type="entry name" value="beta-lactamase/transpeptidase-like"/>
    <property type="match status" value="1"/>
</dbReference>
<organism evidence="5 6">
    <name type="scientific">Streptomyces diacarni</name>
    <dbReference type="NCBI Taxonomy" id="2800381"/>
    <lineage>
        <taxon>Bacteria</taxon>
        <taxon>Bacillati</taxon>
        <taxon>Actinomycetota</taxon>
        <taxon>Actinomycetes</taxon>
        <taxon>Kitasatosporales</taxon>
        <taxon>Streptomycetaceae</taxon>
        <taxon>Streptomyces</taxon>
    </lineage>
</organism>
<dbReference type="EMBL" id="QOIN01000029">
    <property type="protein sequence ID" value="RCG27177.1"/>
    <property type="molecule type" value="Genomic_DNA"/>
</dbReference>
<keyword evidence="6" id="KW-1185">Reference proteome</keyword>
<feature type="compositionally biased region" description="Low complexity" evidence="2">
    <location>
        <begin position="56"/>
        <end position="72"/>
    </location>
</feature>
<protein>
    <submittedName>
        <fullName evidence="5">Serine hydrolase</fullName>
    </submittedName>
</protein>
<gene>
    <name evidence="5" type="ORF">DTL70_05400</name>
</gene>
<keyword evidence="1 5" id="KW-0378">Hydrolase</keyword>
<feature type="chain" id="PRO_5017033213" evidence="3">
    <location>
        <begin position="32"/>
        <end position="656"/>
    </location>
</feature>
<keyword evidence="3" id="KW-0732">Signal</keyword>
<proteinExistence type="predicted"/>
<dbReference type="Pfam" id="PF00144">
    <property type="entry name" value="Beta-lactamase"/>
    <property type="match status" value="1"/>
</dbReference>
<dbReference type="InterPro" id="IPR050789">
    <property type="entry name" value="Diverse_Enzym_Activities"/>
</dbReference>
<name>A0A367FBV5_9ACTN</name>
<evidence type="ECO:0000256" key="1">
    <source>
        <dbReference type="ARBA" id="ARBA00022801"/>
    </source>
</evidence>
<evidence type="ECO:0000256" key="3">
    <source>
        <dbReference type="SAM" id="SignalP"/>
    </source>
</evidence>
<dbReference type="AlphaFoldDB" id="A0A367FBV5"/>
<sequence length="656" mass="68423">MCAYVTAPASALAGCATLAALAALLAPPQGAAPTRPALPAPGPSAAASAAAVAPPVTTTAATSSSAGRGPATGPSPGPQIPGSSRGFGRPYEGFAPAGTVLHRTSPGRAGLDPRPLDAFARQLAEWTDPAHGAGYLFPGATALLAHEGTVVARLARGDALRYGPDGRELPPAERVPARTDTVYDLASLSKLFTSLVAAQQIDAGRLRLDAPAARYLPGFAAAGKARITIRQLLTHTSGLPADPRPPLWQISGGREARARAVLRAAPLNAPGTHYRYSDLNMLSTQLVLEKVTGKRLDTLVREGITEPLGMTDTAYNPPHSWWPRIAATSNQRLPDRGGPLRGSVHDANAWAMGGVAGHAGVFSTVDDLALLAQALLNGGTYRGHRILSRHAVTLLERDYNRRFPGHDHGLGFELNQPWYMGGLTAPRTLGHTGFTGTSLVIDPASRSFAILLTNRVHPDDATPSTNPARRAAATALARAIPARPPGGGRSWYAEPKGGAAGTLTTPALHADGPLTVSYDALVDSGAEGGLVLERSTDGSDTWRAVAGTRSSGHGERAWQHVRVRVDAAPSRAGLRLRWRFSAAGPWEGRGADVAGVRVTDATRVLFASDCPHTPLTAHGWRPLARPWPLAPGAGTTPDAVRCGATPRAGRIRTQKP</sequence>
<evidence type="ECO:0000313" key="6">
    <source>
        <dbReference type="Proteomes" id="UP000252914"/>
    </source>
</evidence>
<dbReference type="Proteomes" id="UP000252914">
    <property type="component" value="Unassembled WGS sequence"/>
</dbReference>